<dbReference type="Proteomes" id="UP001215598">
    <property type="component" value="Unassembled WGS sequence"/>
</dbReference>
<dbReference type="EMBL" id="JARKIB010000552">
    <property type="protein sequence ID" value="KAJ7700563.1"/>
    <property type="molecule type" value="Genomic_DNA"/>
</dbReference>
<evidence type="ECO:0000256" key="1">
    <source>
        <dbReference type="SAM" id="MobiDB-lite"/>
    </source>
</evidence>
<gene>
    <name evidence="2" type="ORF">B0H16DRAFT_1902959</name>
</gene>
<feature type="compositionally biased region" description="Basic and acidic residues" evidence="1">
    <location>
        <begin position="182"/>
        <end position="206"/>
    </location>
</feature>
<accession>A0AAD7GLP4</accession>
<proteinExistence type="predicted"/>
<feature type="region of interest" description="Disordered" evidence="1">
    <location>
        <begin position="348"/>
        <end position="393"/>
    </location>
</feature>
<dbReference type="Gene3D" id="4.10.280.10">
    <property type="entry name" value="Helix-loop-helix DNA-binding domain"/>
    <property type="match status" value="1"/>
</dbReference>
<feature type="compositionally biased region" description="Polar residues" evidence="1">
    <location>
        <begin position="220"/>
        <end position="237"/>
    </location>
</feature>
<feature type="region of interest" description="Disordered" evidence="1">
    <location>
        <begin position="522"/>
        <end position="581"/>
    </location>
</feature>
<sequence>MNDDLGLDLSDPLNLLLHNHSQHNMQASDHDSSPSFTTMDLGMDTTDFGLFNLFQFTFEAPSPLPSSESESGGSTASVDTGCSVSSLANRVCEPSYPPPNPAASAFTTVPIAPSAPPTLATPVQTATQLRPKTSHTTIEHRYRTNLNARIQLLRKVVPALRVRGIVDSGRDQGGRAVSGKKAKVEPAPKVKVEHRPAAPVQEGEKKKCGRPRKVVPLPVSVSTNSSHVGSPALSTSMPMHSSTAAYAQWQQEIMHQQQDLTGAPRRYILRAFALFSFFTNANVLSPSPSSYSQSTPHAHEGHVLAPVGMGIAGKVYGLEGGGVGGMGLLQAFHLLASTAVLVTGGVGAEEGSETEMDGERSAGSGGSLSEEDVDAEADASEEVQAQAHHEAEACMLDDSTPLRTRLRTVFRLYTSAPPSTSSTSASTTPRSSARARSSTETADDGQRLLALLVRPVPLLGARVAPQLWAGVDDAAGRLGPTKPKANAKGGVLRTLEAGAAVERLRAVRRRAFVREVLGTPSTASYSTTSTASSSTASTPTSAGDTDTDASTDTLAKAASSERKGGSSSSSLSPDDDVLGGLDDLYEEESGEQEQEGGGAEADVEKLLRAIMHYRRVFDSASSASASASPASANTKGGNANARTSEAVRALRRTLGSSEVFEGAGGGRGAGSDGGFVDGGGLGVAWVCRREDISQSFAFLIALLYIDMVKL</sequence>
<name>A0AAD7GLP4_9AGAR</name>
<evidence type="ECO:0000313" key="2">
    <source>
        <dbReference type="EMBL" id="KAJ7700563.1"/>
    </source>
</evidence>
<dbReference type="GO" id="GO:0046983">
    <property type="term" value="F:protein dimerization activity"/>
    <property type="evidence" value="ECO:0007669"/>
    <property type="project" value="InterPro"/>
</dbReference>
<reference evidence="2" key="1">
    <citation type="submission" date="2023-03" db="EMBL/GenBank/DDBJ databases">
        <title>Massive genome expansion in bonnet fungi (Mycena s.s.) driven by repeated elements and novel gene families across ecological guilds.</title>
        <authorList>
            <consortium name="Lawrence Berkeley National Laboratory"/>
            <person name="Harder C.B."/>
            <person name="Miyauchi S."/>
            <person name="Viragh M."/>
            <person name="Kuo A."/>
            <person name="Thoen E."/>
            <person name="Andreopoulos B."/>
            <person name="Lu D."/>
            <person name="Skrede I."/>
            <person name="Drula E."/>
            <person name="Henrissat B."/>
            <person name="Morin E."/>
            <person name="Kohler A."/>
            <person name="Barry K."/>
            <person name="LaButti K."/>
            <person name="Morin E."/>
            <person name="Salamov A."/>
            <person name="Lipzen A."/>
            <person name="Mereny Z."/>
            <person name="Hegedus B."/>
            <person name="Baldrian P."/>
            <person name="Stursova M."/>
            <person name="Weitz H."/>
            <person name="Taylor A."/>
            <person name="Grigoriev I.V."/>
            <person name="Nagy L.G."/>
            <person name="Martin F."/>
            <person name="Kauserud H."/>
        </authorList>
    </citation>
    <scope>NUCLEOTIDE SEQUENCE</scope>
    <source>
        <strain evidence="2">CBHHK182m</strain>
    </source>
</reference>
<keyword evidence="3" id="KW-1185">Reference proteome</keyword>
<feature type="region of interest" description="Disordered" evidence="1">
    <location>
        <begin position="170"/>
        <end position="237"/>
    </location>
</feature>
<dbReference type="InterPro" id="IPR036638">
    <property type="entry name" value="HLH_DNA-bd_sf"/>
</dbReference>
<organism evidence="2 3">
    <name type="scientific">Mycena metata</name>
    <dbReference type="NCBI Taxonomy" id="1033252"/>
    <lineage>
        <taxon>Eukaryota</taxon>
        <taxon>Fungi</taxon>
        <taxon>Dikarya</taxon>
        <taxon>Basidiomycota</taxon>
        <taxon>Agaricomycotina</taxon>
        <taxon>Agaricomycetes</taxon>
        <taxon>Agaricomycetidae</taxon>
        <taxon>Agaricales</taxon>
        <taxon>Marasmiineae</taxon>
        <taxon>Mycenaceae</taxon>
        <taxon>Mycena</taxon>
    </lineage>
</organism>
<feature type="region of interest" description="Disordered" evidence="1">
    <location>
        <begin position="415"/>
        <end position="443"/>
    </location>
</feature>
<protein>
    <recommendedName>
        <fullName evidence="4">BHLH domain-containing protein</fullName>
    </recommendedName>
</protein>
<feature type="compositionally biased region" description="Low complexity" evidence="1">
    <location>
        <begin position="415"/>
        <end position="439"/>
    </location>
</feature>
<dbReference type="AlphaFoldDB" id="A0AAD7GLP4"/>
<feature type="compositionally biased region" description="Acidic residues" evidence="1">
    <location>
        <begin position="369"/>
        <end position="381"/>
    </location>
</feature>
<comment type="caution">
    <text evidence="2">The sequence shown here is derived from an EMBL/GenBank/DDBJ whole genome shotgun (WGS) entry which is preliminary data.</text>
</comment>
<feature type="compositionally biased region" description="Low complexity" evidence="1">
    <location>
        <begin position="522"/>
        <end position="558"/>
    </location>
</feature>
<evidence type="ECO:0000313" key="3">
    <source>
        <dbReference type="Proteomes" id="UP001215598"/>
    </source>
</evidence>
<evidence type="ECO:0008006" key="4">
    <source>
        <dbReference type="Google" id="ProtNLM"/>
    </source>
</evidence>